<gene>
    <name evidence="3" type="ORF">HYG82_16765</name>
</gene>
<name>A0A7D5KKF9_9EURY</name>
<dbReference type="KEGG" id="haly:HYG82_16765"/>
<proteinExistence type="predicted"/>
<dbReference type="Proteomes" id="UP000509241">
    <property type="component" value="Chromosome"/>
</dbReference>
<keyword evidence="4" id="KW-1185">Reference proteome</keyword>
<feature type="compositionally biased region" description="Acidic residues" evidence="1">
    <location>
        <begin position="178"/>
        <end position="213"/>
    </location>
</feature>
<organism evidence="3 4">
    <name type="scientific">Natrinema halophilum</name>
    <dbReference type="NCBI Taxonomy" id="1699371"/>
    <lineage>
        <taxon>Archaea</taxon>
        <taxon>Methanobacteriati</taxon>
        <taxon>Methanobacteriota</taxon>
        <taxon>Stenosarchaea group</taxon>
        <taxon>Halobacteria</taxon>
        <taxon>Halobacteriales</taxon>
        <taxon>Natrialbaceae</taxon>
        <taxon>Natrinema</taxon>
    </lineage>
</organism>
<dbReference type="RefSeq" id="WP_179262823.1">
    <property type="nucleotide sequence ID" value="NZ_CP058601.1"/>
</dbReference>
<evidence type="ECO:0000313" key="3">
    <source>
        <dbReference type="EMBL" id="QLG50379.1"/>
    </source>
</evidence>
<reference evidence="3 4" key="1">
    <citation type="submission" date="2020-07" db="EMBL/GenBank/DDBJ databases">
        <authorList>
            <person name="Cui H."/>
        </authorList>
    </citation>
    <scope>NUCLEOTIDE SEQUENCE [LARGE SCALE GENOMIC DNA]</scope>
    <source>
        <strain evidence="3 4">YPL8</strain>
    </source>
</reference>
<accession>A0A7D5KKF9</accession>
<sequence>MTIRTPFGWALVYRTIAVGSLVLGLALVAAGLFAGFGGAATTLITEPLNPDLALEQANPMITVLFAAFGIVVWQVGKTYALFMTLPRAAGQAAGGQIDSNRVASEVREGIDDRLAQLEAELEETRRAVEALEAGDRRTTGEQPASFGDDESATWKTSSSGSSPLPPSSPHHATRDGTEVGDDETSSDTGDGGETDGDAVGDRDESDDASDPLA</sequence>
<feature type="transmembrane region" description="Helical" evidence="2">
    <location>
        <begin position="12"/>
        <end position="37"/>
    </location>
</feature>
<dbReference type="EMBL" id="CP058601">
    <property type="protein sequence ID" value="QLG50379.1"/>
    <property type="molecule type" value="Genomic_DNA"/>
</dbReference>
<keyword evidence="2" id="KW-0812">Transmembrane</keyword>
<keyword evidence="2" id="KW-0472">Membrane</keyword>
<evidence type="ECO:0000256" key="2">
    <source>
        <dbReference type="SAM" id="Phobius"/>
    </source>
</evidence>
<dbReference type="GeneID" id="56034978"/>
<evidence type="ECO:0000256" key="1">
    <source>
        <dbReference type="SAM" id="MobiDB-lite"/>
    </source>
</evidence>
<dbReference type="AlphaFoldDB" id="A0A7D5KKF9"/>
<keyword evidence="2" id="KW-1133">Transmembrane helix</keyword>
<evidence type="ECO:0000313" key="4">
    <source>
        <dbReference type="Proteomes" id="UP000509241"/>
    </source>
</evidence>
<dbReference type="OrthoDB" id="205984at2157"/>
<protein>
    <submittedName>
        <fullName evidence="3">Uncharacterized protein</fullName>
    </submittedName>
</protein>
<feature type="transmembrane region" description="Helical" evidence="2">
    <location>
        <begin position="57"/>
        <end position="76"/>
    </location>
</feature>
<feature type="region of interest" description="Disordered" evidence="1">
    <location>
        <begin position="130"/>
        <end position="213"/>
    </location>
</feature>
<feature type="compositionally biased region" description="Basic and acidic residues" evidence="1">
    <location>
        <begin position="130"/>
        <end position="139"/>
    </location>
</feature>